<dbReference type="EMBL" id="JAFDVH010000005">
    <property type="protein sequence ID" value="KAG7477844.1"/>
    <property type="molecule type" value="Genomic_DNA"/>
</dbReference>
<reference evidence="9" key="1">
    <citation type="submission" date="2021-01" db="EMBL/GenBank/DDBJ databases">
        <authorList>
            <person name="Zahm M."/>
            <person name="Roques C."/>
            <person name="Cabau C."/>
            <person name="Klopp C."/>
            <person name="Donnadieu C."/>
            <person name="Jouanno E."/>
            <person name="Lampietro C."/>
            <person name="Louis A."/>
            <person name="Herpin A."/>
            <person name="Echchiki A."/>
            <person name="Berthelot C."/>
            <person name="Parey E."/>
            <person name="Roest-Crollius H."/>
            <person name="Braasch I."/>
            <person name="Postlethwait J."/>
            <person name="Bobe J."/>
            <person name="Montfort J."/>
            <person name="Bouchez O."/>
            <person name="Begum T."/>
            <person name="Mejri S."/>
            <person name="Adams A."/>
            <person name="Chen W.-J."/>
            <person name="Guiguen Y."/>
        </authorList>
    </citation>
    <scope>NUCLEOTIDE SEQUENCE</scope>
    <source>
        <strain evidence="9">YG-15Mar2019-1</strain>
        <tissue evidence="9">Brain</tissue>
    </source>
</reference>
<dbReference type="PROSITE" id="PS00410">
    <property type="entry name" value="G_DYNAMIN_1"/>
    <property type="match status" value="1"/>
</dbReference>
<dbReference type="SMART" id="SM00053">
    <property type="entry name" value="DYNc"/>
    <property type="match status" value="1"/>
</dbReference>
<dbReference type="PANTHER" id="PTHR11566">
    <property type="entry name" value="DYNAMIN"/>
    <property type="match status" value="1"/>
</dbReference>
<evidence type="ECO:0000313" key="9">
    <source>
        <dbReference type="EMBL" id="KAG7477844.1"/>
    </source>
</evidence>
<dbReference type="InterPro" id="IPR027417">
    <property type="entry name" value="P-loop_NTPase"/>
</dbReference>
<evidence type="ECO:0008006" key="11">
    <source>
        <dbReference type="Google" id="ProtNLM"/>
    </source>
</evidence>
<sequence length="619" mass="70508">MRLWRAGYQAKGLRRSVSAAMGAVLLNHFEQMVRPFMDFVDQLRWLGIDKDVPLPTIAVIGDQSSGKSSVLEALSGVQLPRGTGVVTRCPLELILIHSEDTDWEGKISYRHKSIKLESPEQVCEEIKNAQNQLAGKNCEISNERITVQIKSKTTPDLTLIDLPGITRVAVGGQPDDIAAQIKSLIHDYIMNKETINLVVIPCTADITTAEALSMAQEVDPEGERTIGVLTKPDLVDKGMEEGILSIIRNELIPLKRGYAIVRCRGQKEIKEKVSLSDALNLEKTFFKGHQHFRNLLDSKQAGIDNLAEKLSKELLTLIKSSLNTIEADILMKLQKVEEELSFMWNIPTDSREIARFLTEKIKDFLDDIQALTNGDISKQFFSKWHQILEQRDVDIDSNLQPLAEEFIQISRGRQLPGFQNYRVFEALCQKLIKEMEPHAFQLLSVISDKVLEALNKVATMHFKTLPNLLKHTKEKSGQIQQAQKAYSAELIKTLFKMEEMVYTQDGTYSYKMDELKAQDDDNTRGQGRRRNELSDLMKQVKTYLKISSGRLADMVPMSLRFHVLLETGAQLQTEMLLVLHDTEGLERMAEEKEETAEHRRRLVERQNRLKRAKEQLLKF</sequence>
<keyword evidence="4 5" id="KW-0342">GTP-binding</keyword>
<dbReference type="Pfam" id="PF02212">
    <property type="entry name" value="GED"/>
    <property type="match status" value="1"/>
</dbReference>
<protein>
    <recommendedName>
        <fullName evidence="11">Interferon-induced GTP-binding protein Mx</fullName>
    </recommendedName>
</protein>
<dbReference type="OrthoDB" id="5061070at2759"/>
<dbReference type="Pfam" id="PF00350">
    <property type="entry name" value="Dynamin_N"/>
    <property type="match status" value="1"/>
</dbReference>
<comment type="similarity">
    <text evidence="5">Belongs to the TRAFAC class dynamin-like GTPase superfamily. Dynamin/Fzo/YdjA family.</text>
</comment>
<dbReference type="InterPro" id="IPR020850">
    <property type="entry name" value="GED_dom"/>
</dbReference>
<dbReference type="GO" id="GO:0005634">
    <property type="term" value="C:nucleus"/>
    <property type="evidence" value="ECO:0007669"/>
    <property type="project" value="TreeGrafter"/>
</dbReference>
<dbReference type="InterPro" id="IPR045063">
    <property type="entry name" value="Dynamin_N"/>
</dbReference>
<dbReference type="Gene3D" id="3.40.50.300">
    <property type="entry name" value="P-loop containing nucleotide triphosphate hydrolases"/>
    <property type="match status" value="1"/>
</dbReference>
<dbReference type="InterPro" id="IPR000375">
    <property type="entry name" value="Dynamin_stalk"/>
</dbReference>
<evidence type="ECO:0000313" key="10">
    <source>
        <dbReference type="Proteomes" id="UP001046870"/>
    </source>
</evidence>
<evidence type="ECO:0000256" key="2">
    <source>
        <dbReference type="ARBA" id="ARBA00022490"/>
    </source>
</evidence>
<dbReference type="InterPro" id="IPR030381">
    <property type="entry name" value="G_DYNAMIN_dom"/>
</dbReference>
<dbReference type="GO" id="GO:0008017">
    <property type="term" value="F:microtubule binding"/>
    <property type="evidence" value="ECO:0007669"/>
    <property type="project" value="TreeGrafter"/>
</dbReference>
<dbReference type="PRINTS" id="PR00195">
    <property type="entry name" value="DYNAMIN"/>
</dbReference>
<dbReference type="AlphaFoldDB" id="A0A9D3QAC1"/>
<evidence type="ECO:0000256" key="1">
    <source>
        <dbReference type="ARBA" id="ARBA00004496"/>
    </source>
</evidence>
<feature type="domain" description="Dynamin-type G" evidence="8">
    <location>
        <begin position="51"/>
        <end position="323"/>
    </location>
</feature>
<evidence type="ECO:0000256" key="3">
    <source>
        <dbReference type="ARBA" id="ARBA00022741"/>
    </source>
</evidence>
<gene>
    <name evidence="9" type="ORF">MATL_G00073850</name>
</gene>
<comment type="caution">
    <text evidence="9">The sequence shown here is derived from an EMBL/GenBank/DDBJ whole genome shotgun (WGS) entry which is preliminary data.</text>
</comment>
<dbReference type="Proteomes" id="UP001046870">
    <property type="component" value="Chromosome 5"/>
</dbReference>
<dbReference type="GO" id="GO:0098793">
    <property type="term" value="C:presynapse"/>
    <property type="evidence" value="ECO:0007669"/>
    <property type="project" value="GOC"/>
</dbReference>
<evidence type="ECO:0000259" key="8">
    <source>
        <dbReference type="PROSITE" id="PS51718"/>
    </source>
</evidence>
<organism evidence="9 10">
    <name type="scientific">Megalops atlanticus</name>
    <name type="common">Tarpon</name>
    <name type="synonym">Clupea gigantea</name>
    <dbReference type="NCBI Taxonomy" id="7932"/>
    <lineage>
        <taxon>Eukaryota</taxon>
        <taxon>Metazoa</taxon>
        <taxon>Chordata</taxon>
        <taxon>Craniata</taxon>
        <taxon>Vertebrata</taxon>
        <taxon>Euteleostomi</taxon>
        <taxon>Actinopterygii</taxon>
        <taxon>Neopterygii</taxon>
        <taxon>Teleostei</taxon>
        <taxon>Elopiformes</taxon>
        <taxon>Megalopidae</taxon>
        <taxon>Megalops</taxon>
    </lineage>
</organism>
<dbReference type="GO" id="GO:0051607">
    <property type="term" value="P:defense response to virus"/>
    <property type="evidence" value="ECO:0007669"/>
    <property type="project" value="TreeGrafter"/>
</dbReference>
<evidence type="ECO:0000256" key="6">
    <source>
        <dbReference type="SAM" id="Coils"/>
    </source>
</evidence>
<dbReference type="PANTHER" id="PTHR11566:SF225">
    <property type="entry name" value="INTERFERON-INDUCED GTP-BINDING PROTEIN MX-RELATED"/>
    <property type="match status" value="1"/>
</dbReference>
<dbReference type="GO" id="GO:0005874">
    <property type="term" value="C:microtubule"/>
    <property type="evidence" value="ECO:0007669"/>
    <property type="project" value="TreeGrafter"/>
</dbReference>
<dbReference type="PROSITE" id="PS51388">
    <property type="entry name" value="GED"/>
    <property type="match status" value="1"/>
</dbReference>
<keyword evidence="3 5" id="KW-0547">Nucleotide-binding</keyword>
<name>A0A9D3QAC1_MEGAT</name>
<keyword evidence="2" id="KW-0963">Cytoplasm</keyword>
<dbReference type="GO" id="GO:0016185">
    <property type="term" value="P:synaptic vesicle budding from presynaptic endocytic zone membrane"/>
    <property type="evidence" value="ECO:0007669"/>
    <property type="project" value="TreeGrafter"/>
</dbReference>
<evidence type="ECO:0000259" key="7">
    <source>
        <dbReference type="PROSITE" id="PS51388"/>
    </source>
</evidence>
<accession>A0A9D3QAC1</accession>
<dbReference type="InterPro" id="IPR019762">
    <property type="entry name" value="Dynamin_GTPase_CS"/>
</dbReference>
<dbReference type="SUPFAM" id="SSF52540">
    <property type="entry name" value="P-loop containing nucleoside triphosphate hydrolases"/>
    <property type="match status" value="1"/>
</dbReference>
<dbReference type="Gene3D" id="1.20.120.1240">
    <property type="entry name" value="Dynamin, middle domain"/>
    <property type="match status" value="1"/>
</dbReference>
<dbReference type="InterPro" id="IPR001401">
    <property type="entry name" value="Dynamin_GTPase"/>
</dbReference>
<dbReference type="Pfam" id="PF01031">
    <property type="entry name" value="Dynamin_M"/>
    <property type="match status" value="1"/>
</dbReference>
<dbReference type="InterPro" id="IPR022812">
    <property type="entry name" value="Dynamin"/>
</dbReference>
<dbReference type="GO" id="GO:0003924">
    <property type="term" value="F:GTPase activity"/>
    <property type="evidence" value="ECO:0007669"/>
    <property type="project" value="InterPro"/>
</dbReference>
<proteinExistence type="inferred from homology"/>
<dbReference type="GO" id="GO:0005737">
    <property type="term" value="C:cytoplasm"/>
    <property type="evidence" value="ECO:0007669"/>
    <property type="project" value="UniProtKB-SubCell"/>
</dbReference>
<feature type="domain" description="GED" evidence="7">
    <location>
        <begin position="533"/>
        <end position="619"/>
    </location>
</feature>
<evidence type="ECO:0000256" key="5">
    <source>
        <dbReference type="RuleBase" id="RU003932"/>
    </source>
</evidence>
<dbReference type="CDD" id="cd08771">
    <property type="entry name" value="DLP_1"/>
    <property type="match status" value="1"/>
</dbReference>
<dbReference type="GO" id="GO:0005525">
    <property type="term" value="F:GTP binding"/>
    <property type="evidence" value="ECO:0007669"/>
    <property type="project" value="UniProtKB-KW"/>
</dbReference>
<dbReference type="GO" id="GO:0031623">
    <property type="term" value="P:receptor internalization"/>
    <property type="evidence" value="ECO:0007669"/>
    <property type="project" value="TreeGrafter"/>
</dbReference>
<keyword evidence="10" id="KW-1185">Reference proteome</keyword>
<dbReference type="SMART" id="SM00302">
    <property type="entry name" value="GED"/>
    <property type="match status" value="1"/>
</dbReference>
<comment type="subcellular location">
    <subcellularLocation>
        <location evidence="1">Cytoplasm</location>
    </subcellularLocation>
</comment>
<feature type="coiled-coil region" evidence="6">
    <location>
        <begin position="585"/>
        <end position="615"/>
    </location>
</feature>
<dbReference type="PROSITE" id="PS51718">
    <property type="entry name" value="G_DYNAMIN_2"/>
    <property type="match status" value="1"/>
</dbReference>
<dbReference type="GO" id="GO:0005886">
    <property type="term" value="C:plasma membrane"/>
    <property type="evidence" value="ECO:0007669"/>
    <property type="project" value="TreeGrafter"/>
</dbReference>
<keyword evidence="6" id="KW-0175">Coiled coil</keyword>
<evidence type="ECO:0000256" key="4">
    <source>
        <dbReference type="ARBA" id="ARBA00023134"/>
    </source>
</evidence>
<dbReference type="InterPro" id="IPR003130">
    <property type="entry name" value="GED"/>
</dbReference>